<feature type="compositionally biased region" description="Acidic residues" evidence="1">
    <location>
        <begin position="50"/>
        <end position="60"/>
    </location>
</feature>
<proteinExistence type="predicted"/>
<dbReference type="Proteomes" id="UP000828390">
    <property type="component" value="Unassembled WGS sequence"/>
</dbReference>
<name>A0A9D3YSG8_DREPO</name>
<evidence type="ECO:0000313" key="2">
    <source>
        <dbReference type="EMBL" id="KAH3706213.1"/>
    </source>
</evidence>
<evidence type="ECO:0000256" key="1">
    <source>
        <dbReference type="SAM" id="MobiDB-lite"/>
    </source>
</evidence>
<comment type="caution">
    <text evidence="2">The sequence shown here is derived from an EMBL/GenBank/DDBJ whole genome shotgun (WGS) entry which is preliminary data.</text>
</comment>
<protein>
    <submittedName>
        <fullName evidence="2">Uncharacterized protein</fullName>
    </submittedName>
</protein>
<reference evidence="2" key="2">
    <citation type="submission" date="2020-11" db="EMBL/GenBank/DDBJ databases">
        <authorList>
            <person name="McCartney M.A."/>
            <person name="Auch B."/>
            <person name="Kono T."/>
            <person name="Mallez S."/>
            <person name="Becker A."/>
            <person name="Gohl D.M."/>
            <person name="Silverstein K.A.T."/>
            <person name="Koren S."/>
            <person name="Bechman K.B."/>
            <person name="Herman A."/>
            <person name="Abrahante J.E."/>
            <person name="Garbe J."/>
        </authorList>
    </citation>
    <scope>NUCLEOTIDE SEQUENCE</scope>
    <source>
        <strain evidence="2">Duluth1</strain>
        <tissue evidence="2">Whole animal</tissue>
    </source>
</reference>
<gene>
    <name evidence="2" type="ORF">DPMN_065594</name>
</gene>
<accession>A0A9D3YSG8</accession>
<keyword evidence="3" id="KW-1185">Reference proteome</keyword>
<evidence type="ECO:0000313" key="3">
    <source>
        <dbReference type="Proteomes" id="UP000828390"/>
    </source>
</evidence>
<sequence length="101" mass="11566">MPLRNRWYEMSIEIAIWANATRNYKQNFEINGDDAVVGDRGVAAAAPAAADDDENDDVDEEPHKLQRRRNLVSVPVWGMPYGNKFTQVAEQLCQNKENRPY</sequence>
<feature type="region of interest" description="Disordered" evidence="1">
    <location>
        <begin position="44"/>
        <end position="65"/>
    </location>
</feature>
<organism evidence="2 3">
    <name type="scientific">Dreissena polymorpha</name>
    <name type="common">Zebra mussel</name>
    <name type="synonym">Mytilus polymorpha</name>
    <dbReference type="NCBI Taxonomy" id="45954"/>
    <lineage>
        <taxon>Eukaryota</taxon>
        <taxon>Metazoa</taxon>
        <taxon>Spiralia</taxon>
        <taxon>Lophotrochozoa</taxon>
        <taxon>Mollusca</taxon>
        <taxon>Bivalvia</taxon>
        <taxon>Autobranchia</taxon>
        <taxon>Heteroconchia</taxon>
        <taxon>Euheterodonta</taxon>
        <taxon>Imparidentia</taxon>
        <taxon>Neoheterodontei</taxon>
        <taxon>Myida</taxon>
        <taxon>Dreissenoidea</taxon>
        <taxon>Dreissenidae</taxon>
        <taxon>Dreissena</taxon>
    </lineage>
</organism>
<dbReference type="AlphaFoldDB" id="A0A9D3YSG8"/>
<reference evidence="2" key="1">
    <citation type="journal article" date="2019" name="bioRxiv">
        <title>The Genome of the Zebra Mussel, Dreissena polymorpha: A Resource for Invasive Species Research.</title>
        <authorList>
            <person name="McCartney M.A."/>
            <person name="Auch B."/>
            <person name="Kono T."/>
            <person name="Mallez S."/>
            <person name="Zhang Y."/>
            <person name="Obille A."/>
            <person name="Becker A."/>
            <person name="Abrahante J.E."/>
            <person name="Garbe J."/>
            <person name="Badalamenti J.P."/>
            <person name="Herman A."/>
            <person name="Mangelson H."/>
            <person name="Liachko I."/>
            <person name="Sullivan S."/>
            <person name="Sone E.D."/>
            <person name="Koren S."/>
            <person name="Silverstein K.A.T."/>
            <person name="Beckman K.B."/>
            <person name="Gohl D.M."/>
        </authorList>
    </citation>
    <scope>NUCLEOTIDE SEQUENCE</scope>
    <source>
        <strain evidence="2">Duluth1</strain>
        <tissue evidence="2">Whole animal</tissue>
    </source>
</reference>
<dbReference type="EMBL" id="JAIWYP010000014">
    <property type="protein sequence ID" value="KAH3706213.1"/>
    <property type="molecule type" value="Genomic_DNA"/>
</dbReference>